<reference evidence="2" key="1">
    <citation type="submission" date="2020-11" db="EMBL/GenBank/DDBJ databases">
        <authorList>
            <consortium name="DOE Joint Genome Institute"/>
            <person name="Ahrendt S."/>
            <person name="Riley R."/>
            <person name="Andreopoulos W."/>
            <person name="Labutti K."/>
            <person name="Pangilinan J."/>
            <person name="Ruiz-Duenas F.J."/>
            <person name="Barrasa J.M."/>
            <person name="Sanchez-Garcia M."/>
            <person name="Camarero S."/>
            <person name="Miyauchi S."/>
            <person name="Serrano A."/>
            <person name="Linde D."/>
            <person name="Babiker R."/>
            <person name="Drula E."/>
            <person name="Ayuso-Fernandez I."/>
            <person name="Pacheco R."/>
            <person name="Padilla G."/>
            <person name="Ferreira P."/>
            <person name="Barriuso J."/>
            <person name="Kellner H."/>
            <person name="Castanera R."/>
            <person name="Alfaro M."/>
            <person name="Ramirez L."/>
            <person name="Pisabarro A.G."/>
            <person name="Kuo A."/>
            <person name="Tritt A."/>
            <person name="Lipzen A."/>
            <person name="He G."/>
            <person name="Yan M."/>
            <person name="Ng V."/>
            <person name="Cullen D."/>
            <person name="Martin F."/>
            <person name="Rosso M.-N."/>
            <person name="Henrissat B."/>
            <person name="Hibbett D."/>
            <person name="Martinez A.T."/>
            <person name="Grigoriev I.V."/>
        </authorList>
    </citation>
    <scope>NUCLEOTIDE SEQUENCE</scope>
    <source>
        <strain evidence="2">CBS 506.95</strain>
    </source>
</reference>
<accession>A0A9P6EFB0</accession>
<keyword evidence="3" id="KW-1185">Reference proteome</keyword>
<dbReference type="AlphaFoldDB" id="A0A9P6EFB0"/>
<feature type="region of interest" description="Disordered" evidence="1">
    <location>
        <begin position="1"/>
        <end position="30"/>
    </location>
</feature>
<comment type="caution">
    <text evidence="2">The sequence shown here is derived from an EMBL/GenBank/DDBJ whole genome shotgun (WGS) entry which is preliminary data.</text>
</comment>
<dbReference type="EMBL" id="MU157857">
    <property type="protein sequence ID" value="KAF9527905.1"/>
    <property type="molecule type" value="Genomic_DNA"/>
</dbReference>
<organism evidence="2 3">
    <name type="scientific">Crepidotus variabilis</name>
    <dbReference type="NCBI Taxonomy" id="179855"/>
    <lineage>
        <taxon>Eukaryota</taxon>
        <taxon>Fungi</taxon>
        <taxon>Dikarya</taxon>
        <taxon>Basidiomycota</taxon>
        <taxon>Agaricomycotina</taxon>
        <taxon>Agaricomycetes</taxon>
        <taxon>Agaricomycetidae</taxon>
        <taxon>Agaricales</taxon>
        <taxon>Agaricineae</taxon>
        <taxon>Crepidotaceae</taxon>
        <taxon>Crepidotus</taxon>
    </lineage>
</organism>
<evidence type="ECO:0000313" key="3">
    <source>
        <dbReference type="Proteomes" id="UP000807306"/>
    </source>
</evidence>
<dbReference type="Proteomes" id="UP000807306">
    <property type="component" value="Unassembled WGS sequence"/>
</dbReference>
<evidence type="ECO:0000256" key="1">
    <source>
        <dbReference type="SAM" id="MobiDB-lite"/>
    </source>
</evidence>
<protein>
    <submittedName>
        <fullName evidence="2">Uncharacterized protein</fullName>
    </submittedName>
</protein>
<sequence>MSNPSEPLVLTWQPEPPPILPDEHPPDYSSASRPTINVRYIFSPIAGQNAMLVVPPAESPDTRPKFYIALSTNIFMPFSYITTIY</sequence>
<gene>
    <name evidence="2" type="ORF">CPB83DRAFT_855394</name>
</gene>
<evidence type="ECO:0000313" key="2">
    <source>
        <dbReference type="EMBL" id="KAF9527905.1"/>
    </source>
</evidence>
<proteinExistence type="predicted"/>
<dbReference type="OrthoDB" id="3174721at2759"/>
<name>A0A9P6EFB0_9AGAR</name>